<sequence>MHAARLEKMGVSKLRFKIFDANVALSKIDRFPGL</sequence>
<evidence type="ECO:0000313" key="2">
    <source>
        <dbReference type="Proteomes" id="UP000266206"/>
    </source>
</evidence>
<accession>A0A3A1YVF2</accession>
<reference evidence="1 2" key="1">
    <citation type="submission" date="2017-08" db="EMBL/GenBank/DDBJ databases">
        <title>Pusillimonas indicus sp. nov., a member of the family Alcaligenaceae isolated from surface seawater.</title>
        <authorList>
            <person name="Li J."/>
        </authorList>
    </citation>
    <scope>NUCLEOTIDE SEQUENCE [LARGE SCALE GENOMIC DNA]</scope>
    <source>
        <strain evidence="1 2">L52-1-41</strain>
    </source>
</reference>
<dbReference type="Proteomes" id="UP000266206">
    <property type="component" value="Unassembled WGS sequence"/>
</dbReference>
<dbReference type="EMBL" id="NQYH01000004">
    <property type="protein sequence ID" value="RIY41178.1"/>
    <property type="molecule type" value="Genomic_DNA"/>
</dbReference>
<comment type="caution">
    <text evidence="1">The sequence shown here is derived from an EMBL/GenBank/DDBJ whole genome shotgun (WGS) entry which is preliminary data.</text>
</comment>
<name>A0A3A1YVF2_9BURK</name>
<proteinExistence type="predicted"/>
<evidence type="ECO:0000313" key="1">
    <source>
        <dbReference type="EMBL" id="RIY41178.1"/>
    </source>
</evidence>
<organism evidence="1 2">
    <name type="scientific">Neopusillimonas maritima</name>
    <dbReference type="NCBI Taxonomy" id="2026239"/>
    <lineage>
        <taxon>Bacteria</taxon>
        <taxon>Pseudomonadati</taxon>
        <taxon>Pseudomonadota</taxon>
        <taxon>Betaproteobacteria</taxon>
        <taxon>Burkholderiales</taxon>
        <taxon>Alcaligenaceae</taxon>
        <taxon>Neopusillimonas</taxon>
    </lineage>
</organism>
<gene>
    <name evidence="1" type="ORF">CJP73_06460</name>
</gene>
<protein>
    <submittedName>
        <fullName evidence="1">Uncharacterized protein</fullName>
    </submittedName>
</protein>
<dbReference type="AlphaFoldDB" id="A0A3A1YVF2"/>
<dbReference type="OrthoDB" id="1440627at2"/>